<organism evidence="1 2">
    <name type="scientific">Eumeta variegata</name>
    <name type="common">Bagworm moth</name>
    <name type="synonym">Eumeta japonica</name>
    <dbReference type="NCBI Taxonomy" id="151549"/>
    <lineage>
        <taxon>Eukaryota</taxon>
        <taxon>Metazoa</taxon>
        <taxon>Ecdysozoa</taxon>
        <taxon>Arthropoda</taxon>
        <taxon>Hexapoda</taxon>
        <taxon>Insecta</taxon>
        <taxon>Pterygota</taxon>
        <taxon>Neoptera</taxon>
        <taxon>Endopterygota</taxon>
        <taxon>Lepidoptera</taxon>
        <taxon>Glossata</taxon>
        <taxon>Ditrysia</taxon>
        <taxon>Tineoidea</taxon>
        <taxon>Psychidae</taxon>
        <taxon>Oiketicinae</taxon>
        <taxon>Eumeta</taxon>
    </lineage>
</organism>
<dbReference type="EMBL" id="BGZK01000054">
    <property type="protein sequence ID" value="GBP12988.1"/>
    <property type="molecule type" value="Genomic_DNA"/>
</dbReference>
<gene>
    <name evidence="1" type="ORF">EVAR_79324_1</name>
</gene>
<proteinExistence type="predicted"/>
<dbReference type="Proteomes" id="UP000299102">
    <property type="component" value="Unassembled WGS sequence"/>
</dbReference>
<protein>
    <submittedName>
        <fullName evidence="1">Uncharacterized protein</fullName>
    </submittedName>
</protein>
<sequence length="198" mass="22596">MGSVLHPTLMYGSESWVWQKKNERSIKVVEMRSLRSMYYGVSRKGRCRDSDVGERCGLKEDVVTKVESWVSSFFGFMAIVYFNWRITRHPGTTTWVVLDFYRIKHPGGNFSGLWAKEPIKFAASGSSDTMYYSYARQLRAAKTVARCSNSIPSLYTCWFSRRTLRPEGGAPVCFGKITDTHFGSFSILPRYAGLRAGY</sequence>
<accession>A0A4C1THR4</accession>
<dbReference type="OrthoDB" id="425681at2759"/>
<dbReference type="AlphaFoldDB" id="A0A4C1THR4"/>
<reference evidence="1 2" key="1">
    <citation type="journal article" date="2019" name="Commun. Biol.">
        <title>The bagworm genome reveals a unique fibroin gene that provides high tensile strength.</title>
        <authorList>
            <person name="Kono N."/>
            <person name="Nakamura H."/>
            <person name="Ohtoshi R."/>
            <person name="Tomita M."/>
            <person name="Numata K."/>
            <person name="Arakawa K."/>
        </authorList>
    </citation>
    <scope>NUCLEOTIDE SEQUENCE [LARGE SCALE GENOMIC DNA]</scope>
</reference>
<comment type="caution">
    <text evidence="1">The sequence shown here is derived from an EMBL/GenBank/DDBJ whole genome shotgun (WGS) entry which is preliminary data.</text>
</comment>
<keyword evidence="2" id="KW-1185">Reference proteome</keyword>
<evidence type="ECO:0000313" key="1">
    <source>
        <dbReference type="EMBL" id="GBP12988.1"/>
    </source>
</evidence>
<name>A0A4C1THR4_EUMVA</name>
<evidence type="ECO:0000313" key="2">
    <source>
        <dbReference type="Proteomes" id="UP000299102"/>
    </source>
</evidence>